<evidence type="ECO:0000313" key="2">
    <source>
        <dbReference type="Proteomes" id="UP000799537"/>
    </source>
</evidence>
<evidence type="ECO:0000313" key="1">
    <source>
        <dbReference type="EMBL" id="KAF2163403.1"/>
    </source>
</evidence>
<dbReference type="Proteomes" id="UP000799537">
    <property type="component" value="Unassembled WGS sequence"/>
</dbReference>
<protein>
    <submittedName>
        <fullName evidence="1">Uncharacterized protein</fullName>
    </submittedName>
</protein>
<gene>
    <name evidence="1" type="ORF">M409DRAFT_57312</name>
</gene>
<dbReference type="AlphaFoldDB" id="A0A6A6C994"/>
<proteinExistence type="predicted"/>
<name>A0A6A6C994_ZASCE</name>
<reference evidence="1" key="1">
    <citation type="journal article" date="2020" name="Stud. Mycol.">
        <title>101 Dothideomycetes genomes: a test case for predicting lifestyles and emergence of pathogens.</title>
        <authorList>
            <person name="Haridas S."/>
            <person name="Albert R."/>
            <person name="Binder M."/>
            <person name="Bloem J."/>
            <person name="Labutti K."/>
            <person name="Salamov A."/>
            <person name="Andreopoulos B."/>
            <person name="Baker S."/>
            <person name="Barry K."/>
            <person name="Bills G."/>
            <person name="Bluhm B."/>
            <person name="Cannon C."/>
            <person name="Castanera R."/>
            <person name="Culley D."/>
            <person name="Daum C."/>
            <person name="Ezra D."/>
            <person name="Gonzalez J."/>
            <person name="Henrissat B."/>
            <person name="Kuo A."/>
            <person name="Liang C."/>
            <person name="Lipzen A."/>
            <person name="Lutzoni F."/>
            <person name="Magnuson J."/>
            <person name="Mondo S."/>
            <person name="Nolan M."/>
            <person name="Ohm R."/>
            <person name="Pangilinan J."/>
            <person name="Park H.-J."/>
            <person name="Ramirez L."/>
            <person name="Alfaro M."/>
            <person name="Sun H."/>
            <person name="Tritt A."/>
            <person name="Yoshinaga Y."/>
            <person name="Zwiers L.-H."/>
            <person name="Turgeon B."/>
            <person name="Goodwin S."/>
            <person name="Spatafora J."/>
            <person name="Crous P."/>
            <person name="Grigoriev I."/>
        </authorList>
    </citation>
    <scope>NUCLEOTIDE SEQUENCE</scope>
    <source>
        <strain evidence="1">ATCC 36951</strain>
    </source>
</reference>
<organism evidence="1 2">
    <name type="scientific">Zasmidium cellare ATCC 36951</name>
    <dbReference type="NCBI Taxonomy" id="1080233"/>
    <lineage>
        <taxon>Eukaryota</taxon>
        <taxon>Fungi</taxon>
        <taxon>Dikarya</taxon>
        <taxon>Ascomycota</taxon>
        <taxon>Pezizomycotina</taxon>
        <taxon>Dothideomycetes</taxon>
        <taxon>Dothideomycetidae</taxon>
        <taxon>Mycosphaerellales</taxon>
        <taxon>Mycosphaerellaceae</taxon>
        <taxon>Zasmidium</taxon>
    </lineage>
</organism>
<keyword evidence="2" id="KW-1185">Reference proteome</keyword>
<dbReference type="GeneID" id="54566864"/>
<dbReference type="RefSeq" id="XP_033664292.1">
    <property type="nucleotide sequence ID" value="XM_033813592.1"/>
</dbReference>
<accession>A0A6A6C994</accession>
<sequence length="140" mass="15261">MLSTRDVQAANVVLIKDTIAKTGYDLSSKQELAEEDVAKLSPDDAQLLAGEMNKWSVNHNRTDLLVPAFSTQQFSAAAAAVKKQVAAKAQANAERSELAVFEDEAAEGADAGALIEARAPQFWHFYWTLVVTARILLSWL</sequence>
<dbReference type="EMBL" id="ML993608">
    <property type="protein sequence ID" value="KAF2163403.1"/>
    <property type="molecule type" value="Genomic_DNA"/>
</dbReference>